<protein>
    <submittedName>
        <fullName evidence="8">LPS O-antigen length regulator</fullName>
    </submittedName>
</protein>
<gene>
    <name evidence="8" type="primary">fepE</name>
    <name evidence="8" type="ORF">ID854_01535</name>
</gene>
<dbReference type="SUPFAM" id="SSF160355">
    <property type="entry name" value="Bacterial polysaccharide co-polymerase-like"/>
    <property type="match status" value="1"/>
</dbReference>
<comment type="subcellular location">
    <subcellularLocation>
        <location evidence="1">Cell membrane</location>
        <topology evidence="1">Multi-pass membrane protein</topology>
    </subcellularLocation>
</comment>
<reference evidence="8" key="2">
    <citation type="journal article" date="2024" name="Toxins">
        <title>Genome Sequence Analysis of Native Xenorhabdus Strains Isolated from Entomopathogenic Nematodes in Argentina.</title>
        <authorList>
            <person name="Palma L."/>
            <person name="Frizzo L."/>
            <person name="Kaiser S."/>
            <person name="Berry C."/>
            <person name="Caballero P."/>
            <person name="Bode H.B."/>
            <person name="Del Valle E.E."/>
        </authorList>
    </citation>
    <scope>NUCLEOTIDE SEQUENCE</scope>
    <source>
        <strain evidence="8">M</strain>
    </source>
</reference>
<dbReference type="EMBL" id="JACXBF010000047">
    <property type="protein sequence ID" value="MBD2799174.1"/>
    <property type="molecule type" value="Genomic_DNA"/>
</dbReference>
<dbReference type="Pfam" id="PF02706">
    <property type="entry name" value="Wzz"/>
    <property type="match status" value="1"/>
</dbReference>
<organism evidence="8">
    <name type="scientific">Xenorhabdus szentirmaii</name>
    <dbReference type="NCBI Taxonomy" id="290112"/>
    <lineage>
        <taxon>Bacteria</taxon>
        <taxon>Pseudomonadati</taxon>
        <taxon>Pseudomonadota</taxon>
        <taxon>Gammaproteobacteria</taxon>
        <taxon>Enterobacterales</taxon>
        <taxon>Morganellaceae</taxon>
        <taxon>Xenorhabdus</taxon>
    </lineage>
</organism>
<evidence type="ECO:0000256" key="1">
    <source>
        <dbReference type="ARBA" id="ARBA00004651"/>
    </source>
</evidence>
<dbReference type="NCBIfam" id="NF007699">
    <property type="entry name" value="PRK10381.1"/>
    <property type="match status" value="1"/>
</dbReference>
<dbReference type="PANTHER" id="PTHR32309">
    <property type="entry name" value="TYROSINE-PROTEIN KINASE"/>
    <property type="match status" value="1"/>
</dbReference>
<keyword evidence="4 6" id="KW-1133">Transmembrane helix</keyword>
<keyword evidence="2" id="KW-1003">Cell membrane</keyword>
<evidence type="ECO:0000259" key="7">
    <source>
        <dbReference type="Pfam" id="PF02706"/>
    </source>
</evidence>
<feature type="domain" description="Polysaccharide chain length determinant N-terminal" evidence="7">
    <location>
        <begin position="25"/>
        <end position="93"/>
    </location>
</feature>
<dbReference type="InterPro" id="IPR050445">
    <property type="entry name" value="Bact_polysacc_biosynth/exp"/>
</dbReference>
<keyword evidence="3 6" id="KW-0812">Transmembrane</keyword>
<reference evidence="8" key="1">
    <citation type="submission" date="2020-09" db="EMBL/GenBank/DDBJ databases">
        <authorList>
            <person name="Palma L."/>
            <person name="Caballero P."/>
            <person name="Berry C."/>
            <person name="Del Valle E."/>
        </authorList>
    </citation>
    <scope>NUCLEOTIDE SEQUENCE</scope>
    <source>
        <strain evidence="8">M</strain>
    </source>
</reference>
<evidence type="ECO:0000313" key="8">
    <source>
        <dbReference type="EMBL" id="MBD2799174.1"/>
    </source>
</evidence>
<name>A0AAW3YPX8_9GAMM</name>
<feature type="transmembrane region" description="Helical" evidence="6">
    <location>
        <begin position="330"/>
        <end position="350"/>
    </location>
</feature>
<keyword evidence="5 6" id="KW-0472">Membrane</keyword>
<comment type="caution">
    <text evidence="8">The sequence shown here is derived from an EMBL/GenBank/DDBJ whole genome shotgun (WGS) entry which is preliminary data.</text>
</comment>
<evidence type="ECO:0000256" key="4">
    <source>
        <dbReference type="ARBA" id="ARBA00022989"/>
    </source>
</evidence>
<dbReference type="Proteomes" id="UP001193920">
    <property type="component" value="Unassembled WGS sequence"/>
</dbReference>
<dbReference type="GO" id="GO:0005886">
    <property type="term" value="C:plasma membrane"/>
    <property type="evidence" value="ECO:0007669"/>
    <property type="project" value="UniProtKB-SubCell"/>
</dbReference>
<dbReference type="RefSeq" id="WP_038238354.1">
    <property type="nucleotide sequence ID" value="NZ_JACXBD010000025.1"/>
</dbReference>
<evidence type="ECO:0000256" key="2">
    <source>
        <dbReference type="ARBA" id="ARBA00022475"/>
    </source>
</evidence>
<proteinExistence type="predicted"/>
<dbReference type="PANTHER" id="PTHR32309:SF13">
    <property type="entry name" value="FERRIC ENTEROBACTIN TRANSPORT PROTEIN FEPE"/>
    <property type="match status" value="1"/>
</dbReference>
<dbReference type="InterPro" id="IPR003856">
    <property type="entry name" value="LPS_length_determ_N"/>
</dbReference>
<feature type="transmembrane region" description="Helical" evidence="6">
    <location>
        <begin position="41"/>
        <end position="61"/>
    </location>
</feature>
<dbReference type="Gene3D" id="3.30.1890.10">
    <property type="entry name" value="FepE-like"/>
    <property type="match status" value="1"/>
</dbReference>
<evidence type="ECO:0000256" key="6">
    <source>
        <dbReference type="SAM" id="Phobius"/>
    </source>
</evidence>
<evidence type="ECO:0000256" key="5">
    <source>
        <dbReference type="ARBA" id="ARBA00023136"/>
    </source>
</evidence>
<dbReference type="AlphaFoldDB" id="A0AAW3YPX8"/>
<dbReference type="GO" id="GO:0004713">
    <property type="term" value="F:protein tyrosine kinase activity"/>
    <property type="evidence" value="ECO:0007669"/>
    <property type="project" value="TreeGrafter"/>
</dbReference>
<evidence type="ECO:0000256" key="3">
    <source>
        <dbReference type="ARBA" id="ARBA00022692"/>
    </source>
</evidence>
<accession>A0AAW3YPX8</accession>
<sequence length="362" mass="41420">MSNKATQHPDLYKEYSSHYPPEQEDEIDLFELFSVLFQSKYLIIAISFAFAIIGFGIASFLPQKWSSTAVIVQPRAVGFQPLQKVLTDLQVLNIESGISQKLLYERFLGDYDSRVLREEYVVNTDYFKALVAKNKVNTEQERRKLIEQIINSISIPKKKNNDDENISTLSFSADNAQDAYNLLAGYIKFVSSVVQEEVTNELNETVQQKLEYSQKMYSIDLARIENTRSVNIERLKNAISIAHSAGIEKPGILIKDDPDYSIGLGADALKRKLQVIEEDTDPTKTNFDMANRLLYMERLGKVKIDTIDFTPFKYMQKPYEPTSKDSPKRLLILVGAGFIGFILSIMFVLLRHMVRTRQKKEA</sequence>